<reference evidence="15" key="1">
    <citation type="submission" date="2015-09" db="EMBL/GenBank/DDBJ databases">
        <authorList>
            <person name="Daims H."/>
        </authorList>
    </citation>
    <scope>NUCLEOTIDE SEQUENCE [LARGE SCALE GENOMIC DNA]</scope>
</reference>
<evidence type="ECO:0000256" key="8">
    <source>
        <dbReference type="ARBA" id="ARBA00022490"/>
    </source>
</evidence>
<comment type="pathway">
    <text evidence="4 12">Purine metabolism; AMP biosynthesis via salvage pathway; AMP from adenine: step 1/1.</text>
</comment>
<dbReference type="EMBL" id="LN885086">
    <property type="protein sequence ID" value="CUQ68188.1"/>
    <property type="molecule type" value="Genomic_DNA"/>
</dbReference>
<dbReference type="PANTHER" id="PTHR32315:SF3">
    <property type="entry name" value="ADENINE PHOSPHORIBOSYLTRANSFERASE"/>
    <property type="match status" value="1"/>
</dbReference>
<accession>A0A0S4KUU6</accession>
<dbReference type="GO" id="GO:0006166">
    <property type="term" value="P:purine ribonucleoside salvage"/>
    <property type="evidence" value="ECO:0007669"/>
    <property type="project" value="UniProtKB-UniRule"/>
</dbReference>
<evidence type="ECO:0000256" key="5">
    <source>
        <dbReference type="ARBA" id="ARBA00008391"/>
    </source>
</evidence>
<dbReference type="CDD" id="cd06223">
    <property type="entry name" value="PRTases_typeI"/>
    <property type="match status" value="1"/>
</dbReference>
<comment type="catalytic activity">
    <reaction evidence="1 12">
        <text>AMP + diphosphate = 5-phospho-alpha-D-ribose 1-diphosphate + adenine</text>
        <dbReference type="Rhea" id="RHEA:16609"/>
        <dbReference type="ChEBI" id="CHEBI:16708"/>
        <dbReference type="ChEBI" id="CHEBI:33019"/>
        <dbReference type="ChEBI" id="CHEBI:58017"/>
        <dbReference type="ChEBI" id="CHEBI:456215"/>
        <dbReference type="EC" id="2.4.2.7"/>
    </reaction>
</comment>
<dbReference type="Pfam" id="PF00156">
    <property type="entry name" value="Pribosyltran"/>
    <property type="match status" value="1"/>
</dbReference>
<keyword evidence="11 12" id="KW-0660">Purine salvage</keyword>
<dbReference type="GO" id="GO:0006168">
    <property type="term" value="P:adenine salvage"/>
    <property type="evidence" value="ECO:0007669"/>
    <property type="project" value="InterPro"/>
</dbReference>
<evidence type="ECO:0000256" key="3">
    <source>
        <dbReference type="ARBA" id="ARBA00004496"/>
    </source>
</evidence>
<dbReference type="PANTHER" id="PTHR32315">
    <property type="entry name" value="ADENINE PHOSPHORIBOSYLTRANSFERASE"/>
    <property type="match status" value="1"/>
</dbReference>
<dbReference type="InterPro" id="IPR050054">
    <property type="entry name" value="UPRTase/APRTase"/>
</dbReference>
<gene>
    <name evidence="12 14" type="primary">apt</name>
    <name evidence="14" type="ORF">NITINOP_3216</name>
</gene>
<dbReference type="KEGG" id="nio:NITINOP_3216"/>
<proteinExistence type="inferred from homology"/>
<evidence type="ECO:0000256" key="1">
    <source>
        <dbReference type="ARBA" id="ARBA00000868"/>
    </source>
</evidence>
<keyword evidence="10 12" id="KW-0808">Transferase</keyword>
<evidence type="ECO:0000256" key="9">
    <source>
        <dbReference type="ARBA" id="ARBA00022676"/>
    </source>
</evidence>
<protein>
    <recommendedName>
        <fullName evidence="7 12">Adenine phosphoribosyltransferase</fullName>
        <shortName evidence="12">APRT</shortName>
        <ecNumber evidence="7 12">2.4.2.7</ecNumber>
    </recommendedName>
</protein>
<dbReference type="STRING" id="1715989.NITINOP_3216"/>
<evidence type="ECO:0000313" key="14">
    <source>
        <dbReference type="EMBL" id="CUQ68188.1"/>
    </source>
</evidence>
<dbReference type="InterPro" id="IPR029057">
    <property type="entry name" value="PRTase-like"/>
</dbReference>
<dbReference type="NCBIfam" id="NF002636">
    <property type="entry name" value="PRK02304.1-5"/>
    <property type="match status" value="1"/>
</dbReference>
<dbReference type="NCBIfam" id="NF002634">
    <property type="entry name" value="PRK02304.1-3"/>
    <property type="match status" value="1"/>
</dbReference>
<evidence type="ECO:0000256" key="11">
    <source>
        <dbReference type="ARBA" id="ARBA00022726"/>
    </source>
</evidence>
<comment type="subcellular location">
    <subcellularLocation>
        <location evidence="3 12">Cytoplasm</location>
    </subcellularLocation>
</comment>
<dbReference type="AlphaFoldDB" id="A0A0S4KUU6"/>
<feature type="domain" description="Phosphoribosyltransferase" evidence="13">
    <location>
        <begin position="32"/>
        <end position="151"/>
    </location>
</feature>
<sequence>MAALDYRSLIREVPDFPKPGILFYDITTLLKNADAVQNLADELTERYRHARVAKVVGIESRGFIFGGILSSRLGAGFVPVRKPGKLPADCYEVKYSLEYGTNSLAVHRDAIGIGERVLIIDDLLATGGTAEATVHLIRQLGGEIVGLDFLVELKSLNGRERLAGYDVHATIVYP</sequence>
<dbReference type="UniPathway" id="UPA00588">
    <property type="reaction ID" value="UER00646"/>
</dbReference>
<comment type="subunit">
    <text evidence="6 12">Homodimer.</text>
</comment>
<dbReference type="GO" id="GO:0002055">
    <property type="term" value="F:adenine binding"/>
    <property type="evidence" value="ECO:0007669"/>
    <property type="project" value="TreeGrafter"/>
</dbReference>
<dbReference type="FunFam" id="3.40.50.2020:FF:000004">
    <property type="entry name" value="Adenine phosphoribosyltransferase"/>
    <property type="match status" value="1"/>
</dbReference>
<dbReference type="NCBIfam" id="TIGR01090">
    <property type="entry name" value="apt"/>
    <property type="match status" value="1"/>
</dbReference>
<dbReference type="OrthoDB" id="9803963at2"/>
<comment type="similarity">
    <text evidence="5 12">Belongs to the purine/pyrimidine phosphoribosyltransferase family.</text>
</comment>
<evidence type="ECO:0000256" key="2">
    <source>
        <dbReference type="ARBA" id="ARBA00003968"/>
    </source>
</evidence>
<dbReference type="Proteomes" id="UP000066284">
    <property type="component" value="Chromosome 1"/>
</dbReference>
<dbReference type="GO" id="GO:0003999">
    <property type="term" value="F:adenine phosphoribosyltransferase activity"/>
    <property type="evidence" value="ECO:0007669"/>
    <property type="project" value="UniProtKB-UniRule"/>
</dbReference>
<evidence type="ECO:0000256" key="7">
    <source>
        <dbReference type="ARBA" id="ARBA00011893"/>
    </source>
</evidence>
<dbReference type="InterPro" id="IPR000836">
    <property type="entry name" value="PRTase_dom"/>
</dbReference>
<dbReference type="InterPro" id="IPR005764">
    <property type="entry name" value="Ade_phspho_trans"/>
</dbReference>
<keyword evidence="9 12" id="KW-0328">Glycosyltransferase</keyword>
<evidence type="ECO:0000313" key="15">
    <source>
        <dbReference type="Proteomes" id="UP000066284"/>
    </source>
</evidence>
<comment type="function">
    <text evidence="2 12">Catalyzes a salvage reaction resulting in the formation of AMP, that is energically less costly than de novo synthesis.</text>
</comment>
<dbReference type="EC" id="2.4.2.7" evidence="7 12"/>
<dbReference type="HAMAP" id="MF_00004">
    <property type="entry name" value="Aden_phosphoribosyltr"/>
    <property type="match status" value="1"/>
</dbReference>
<evidence type="ECO:0000256" key="12">
    <source>
        <dbReference type="HAMAP-Rule" id="MF_00004"/>
    </source>
</evidence>
<evidence type="ECO:0000259" key="13">
    <source>
        <dbReference type="Pfam" id="PF00156"/>
    </source>
</evidence>
<evidence type="ECO:0000256" key="10">
    <source>
        <dbReference type="ARBA" id="ARBA00022679"/>
    </source>
</evidence>
<name>A0A0S4KUU6_9BACT</name>
<keyword evidence="15" id="KW-1185">Reference proteome</keyword>
<dbReference type="GO" id="GO:0044209">
    <property type="term" value="P:AMP salvage"/>
    <property type="evidence" value="ECO:0007669"/>
    <property type="project" value="UniProtKB-UniRule"/>
</dbReference>
<evidence type="ECO:0000256" key="4">
    <source>
        <dbReference type="ARBA" id="ARBA00004659"/>
    </source>
</evidence>
<dbReference type="GO" id="GO:0016208">
    <property type="term" value="F:AMP binding"/>
    <property type="evidence" value="ECO:0007669"/>
    <property type="project" value="TreeGrafter"/>
</dbReference>
<evidence type="ECO:0000256" key="6">
    <source>
        <dbReference type="ARBA" id="ARBA00011738"/>
    </source>
</evidence>
<organism evidence="14 15">
    <name type="scientific">Candidatus Nitrospira inopinata</name>
    <dbReference type="NCBI Taxonomy" id="1715989"/>
    <lineage>
        <taxon>Bacteria</taxon>
        <taxon>Pseudomonadati</taxon>
        <taxon>Nitrospirota</taxon>
        <taxon>Nitrospiria</taxon>
        <taxon>Nitrospirales</taxon>
        <taxon>Nitrospiraceae</taxon>
        <taxon>Nitrospira</taxon>
    </lineage>
</organism>
<keyword evidence="8 12" id="KW-0963">Cytoplasm</keyword>
<dbReference type="SUPFAM" id="SSF53271">
    <property type="entry name" value="PRTase-like"/>
    <property type="match status" value="1"/>
</dbReference>
<dbReference type="GO" id="GO:0005737">
    <property type="term" value="C:cytoplasm"/>
    <property type="evidence" value="ECO:0007669"/>
    <property type="project" value="UniProtKB-SubCell"/>
</dbReference>
<dbReference type="RefSeq" id="WP_062487301.1">
    <property type="nucleotide sequence ID" value="NZ_LN885086.1"/>
</dbReference>
<dbReference type="Gene3D" id="3.40.50.2020">
    <property type="match status" value="1"/>
</dbReference>